<evidence type="ECO:0000259" key="3">
    <source>
        <dbReference type="SMART" id="SM00091"/>
    </source>
</evidence>
<dbReference type="Proteomes" id="UP000054408">
    <property type="component" value="Unassembled WGS sequence"/>
</dbReference>
<dbReference type="GeneID" id="25560239"/>
<feature type="transmembrane region" description="Helical" evidence="2">
    <location>
        <begin position="232"/>
        <end position="265"/>
    </location>
</feature>
<dbReference type="SUPFAM" id="SSF55785">
    <property type="entry name" value="PYP-like sensor domain (PAS domain)"/>
    <property type="match status" value="1"/>
</dbReference>
<dbReference type="EMBL" id="GL349434">
    <property type="protein sequence ID" value="KNC48653.1"/>
    <property type="molecule type" value="Genomic_DNA"/>
</dbReference>
<reference evidence="4 5" key="1">
    <citation type="submission" date="2010-05" db="EMBL/GenBank/DDBJ databases">
        <title>The Genome Sequence of Thecamonas trahens ATCC 50062.</title>
        <authorList>
            <consortium name="The Broad Institute Genome Sequencing Platform"/>
            <person name="Russ C."/>
            <person name="Cuomo C."/>
            <person name="Shea T."/>
            <person name="Young S.K."/>
            <person name="Zeng Q."/>
            <person name="Koehrsen M."/>
            <person name="Haas B."/>
            <person name="Borodovsky M."/>
            <person name="Guigo R."/>
            <person name="Alvarado L."/>
            <person name="Berlin A."/>
            <person name="Bochicchio J."/>
            <person name="Borenstein D."/>
            <person name="Chapman S."/>
            <person name="Chen Z."/>
            <person name="Freedman E."/>
            <person name="Gellesch M."/>
            <person name="Goldberg J."/>
            <person name="Griggs A."/>
            <person name="Gujja S."/>
            <person name="Heilman E."/>
            <person name="Heiman D."/>
            <person name="Hepburn T."/>
            <person name="Howarth C."/>
            <person name="Jen D."/>
            <person name="Larson L."/>
            <person name="Mehta T."/>
            <person name="Park D."/>
            <person name="Pearson M."/>
            <person name="Roberts A."/>
            <person name="Saif S."/>
            <person name="Shenoy N."/>
            <person name="Sisk P."/>
            <person name="Stolte C."/>
            <person name="Sykes S."/>
            <person name="Thomson T."/>
            <person name="Walk T."/>
            <person name="White J."/>
            <person name="Yandava C."/>
            <person name="Burger G."/>
            <person name="Gray M.W."/>
            <person name="Holland P.W.H."/>
            <person name="King N."/>
            <person name="Lang F.B.F."/>
            <person name="Roger A.J."/>
            <person name="Ruiz-Trillo I."/>
            <person name="Lander E."/>
            <person name="Nusbaum C."/>
        </authorList>
    </citation>
    <scope>NUCLEOTIDE SEQUENCE [LARGE SCALE GENOMIC DNA]</scope>
    <source>
        <strain evidence="4 5">ATCC 50062</strain>
    </source>
</reference>
<dbReference type="SMART" id="SM00091">
    <property type="entry name" value="PAS"/>
    <property type="match status" value="1"/>
</dbReference>
<name>A0A0L0DBI1_THETB</name>
<feature type="transmembrane region" description="Helical" evidence="2">
    <location>
        <begin position="138"/>
        <end position="158"/>
    </location>
</feature>
<feature type="region of interest" description="Disordered" evidence="1">
    <location>
        <begin position="28"/>
        <end position="60"/>
    </location>
</feature>
<evidence type="ECO:0000313" key="5">
    <source>
        <dbReference type="Proteomes" id="UP000054408"/>
    </source>
</evidence>
<dbReference type="InterPro" id="IPR035965">
    <property type="entry name" value="PAS-like_dom_sf"/>
</dbReference>
<keyword evidence="2" id="KW-0812">Transmembrane</keyword>
<organism evidence="4 5">
    <name type="scientific">Thecamonas trahens ATCC 50062</name>
    <dbReference type="NCBI Taxonomy" id="461836"/>
    <lineage>
        <taxon>Eukaryota</taxon>
        <taxon>Apusozoa</taxon>
        <taxon>Apusomonadida</taxon>
        <taxon>Apusomonadidae</taxon>
        <taxon>Thecamonas</taxon>
    </lineage>
</organism>
<evidence type="ECO:0000256" key="2">
    <source>
        <dbReference type="SAM" id="Phobius"/>
    </source>
</evidence>
<feature type="compositionally biased region" description="Low complexity" evidence="1">
    <location>
        <begin position="28"/>
        <end position="51"/>
    </location>
</feature>
<dbReference type="InterPro" id="IPR000014">
    <property type="entry name" value="PAS"/>
</dbReference>
<sequence>MDAEAGMGMDAEVGMDMDAVLPGVEAVASGTSSSSSSLGGEAGDSAAGLDANAESADEGETVARRLQKSFSNPNLIHDRPLGLRRFGSYASIGSDGGEAVDDEPPDHVLTTAVVRTVLVAPFASLGTMLPHHFRRAEYLAGLLLVMLLFLLIAVLVGLRTDELDSWSPSNIYLVVAAGIYVLLYFAARTPHYYLAGIIAVVLATATFFVAVAMADDSAFSAEFFLARLSALYVVHILGSVIMSLPLFGGLAVLTSIALAVLPAILDFTWIDVLVPLLVTVTLYAVLCANWYIAREDIKQIQSAGTRYGNLIGASFEGIIIAVPWTIHTVNPAAADLLGCTEADLVGSNFIDLADESMNAEVTLALKHPLGLPTHAVFRVANGKRVLFELLVKPYSLAGEGEALAIALRSVRFRMTDDVGLVVPHPTAANINPIADPHPPVRPTA</sequence>
<accession>A0A0L0DBI1</accession>
<keyword evidence="2" id="KW-1133">Transmembrane helix</keyword>
<keyword evidence="5" id="KW-1185">Reference proteome</keyword>
<evidence type="ECO:0000256" key="1">
    <source>
        <dbReference type="SAM" id="MobiDB-lite"/>
    </source>
</evidence>
<dbReference type="Gene3D" id="3.30.450.20">
    <property type="entry name" value="PAS domain"/>
    <property type="match status" value="1"/>
</dbReference>
<dbReference type="RefSeq" id="XP_013762709.1">
    <property type="nucleotide sequence ID" value="XM_013907255.1"/>
</dbReference>
<dbReference type="AlphaFoldDB" id="A0A0L0DBI1"/>
<dbReference type="CDD" id="cd00130">
    <property type="entry name" value="PAS"/>
    <property type="match status" value="1"/>
</dbReference>
<feature type="transmembrane region" description="Helical" evidence="2">
    <location>
        <begin position="192"/>
        <end position="212"/>
    </location>
</feature>
<feature type="transmembrane region" description="Helical" evidence="2">
    <location>
        <begin position="272"/>
        <end position="292"/>
    </location>
</feature>
<protein>
    <recommendedName>
        <fullName evidence="3">PAS domain-containing protein</fullName>
    </recommendedName>
</protein>
<proteinExistence type="predicted"/>
<evidence type="ECO:0000313" key="4">
    <source>
        <dbReference type="EMBL" id="KNC48653.1"/>
    </source>
</evidence>
<feature type="transmembrane region" description="Helical" evidence="2">
    <location>
        <begin position="170"/>
        <end position="187"/>
    </location>
</feature>
<keyword evidence="2" id="KW-0472">Membrane</keyword>
<feature type="domain" description="PAS" evidence="3">
    <location>
        <begin position="305"/>
        <end position="370"/>
    </location>
</feature>
<gene>
    <name evidence="4" type="ORF">AMSG_00430</name>
</gene>